<proteinExistence type="predicted"/>
<comment type="caution">
    <text evidence="1">The sequence shown here is derived from an EMBL/GenBank/DDBJ whole genome shotgun (WGS) entry which is preliminary data.</text>
</comment>
<evidence type="ECO:0000313" key="1">
    <source>
        <dbReference type="EMBL" id="KAJ1189220.1"/>
    </source>
</evidence>
<dbReference type="EMBL" id="JANPWB010000005">
    <property type="protein sequence ID" value="KAJ1189220.1"/>
    <property type="molecule type" value="Genomic_DNA"/>
</dbReference>
<dbReference type="Proteomes" id="UP001066276">
    <property type="component" value="Chromosome 3_1"/>
</dbReference>
<name>A0AAV7UJN5_PLEWA</name>
<evidence type="ECO:0000313" key="2">
    <source>
        <dbReference type="Proteomes" id="UP001066276"/>
    </source>
</evidence>
<organism evidence="1 2">
    <name type="scientific">Pleurodeles waltl</name>
    <name type="common">Iberian ribbed newt</name>
    <dbReference type="NCBI Taxonomy" id="8319"/>
    <lineage>
        <taxon>Eukaryota</taxon>
        <taxon>Metazoa</taxon>
        <taxon>Chordata</taxon>
        <taxon>Craniata</taxon>
        <taxon>Vertebrata</taxon>
        <taxon>Euteleostomi</taxon>
        <taxon>Amphibia</taxon>
        <taxon>Batrachia</taxon>
        <taxon>Caudata</taxon>
        <taxon>Salamandroidea</taxon>
        <taxon>Salamandridae</taxon>
        <taxon>Pleurodelinae</taxon>
        <taxon>Pleurodeles</taxon>
    </lineage>
</organism>
<protein>
    <submittedName>
        <fullName evidence="1">Uncharacterized protein</fullName>
    </submittedName>
</protein>
<gene>
    <name evidence="1" type="ORF">NDU88_005970</name>
</gene>
<keyword evidence="2" id="KW-1185">Reference proteome</keyword>
<reference evidence="1" key="1">
    <citation type="journal article" date="2022" name="bioRxiv">
        <title>Sequencing and chromosome-scale assembly of the giantPleurodeles waltlgenome.</title>
        <authorList>
            <person name="Brown T."/>
            <person name="Elewa A."/>
            <person name="Iarovenko S."/>
            <person name="Subramanian E."/>
            <person name="Araus A.J."/>
            <person name="Petzold A."/>
            <person name="Susuki M."/>
            <person name="Suzuki K.-i.T."/>
            <person name="Hayashi T."/>
            <person name="Toyoda A."/>
            <person name="Oliveira C."/>
            <person name="Osipova E."/>
            <person name="Leigh N.D."/>
            <person name="Simon A."/>
            <person name="Yun M.H."/>
        </authorList>
    </citation>
    <scope>NUCLEOTIDE SEQUENCE</scope>
    <source>
        <strain evidence="1">20211129_DDA</strain>
        <tissue evidence="1">Liver</tissue>
    </source>
</reference>
<dbReference type="AlphaFoldDB" id="A0AAV7UJN5"/>
<accession>A0AAV7UJN5</accession>
<sequence length="66" mass="7405">MYVPESRAPHLYLTRLRRSGFSRIRVGLCAGAAPAPARVIRCALAASQVSVFRFSLLCYPSRTHIW</sequence>